<feature type="region of interest" description="Disordered" evidence="2">
    <location>
        <begin position="76"/>
        <end position="138"/>
    </location>
</feature>
<evidence type="ECO:0000256" key="2">
    <source>
        <dbReference type="SAM" id="MobiDB-lite"/>
    </source>
</evidence>
<evidence type="ECO:0000313" key="3">
    <source>
        <dbReference type="EMBL" id="CAE6416743.1"/>
    </source>
</evidence>
<sequence length="138" mass="15266">MAEPGSTSFSEDWDRTTPAPSTPPSNSKILPEGTPNGSRSLSDLMRLHAEHGKENLQLNQQEEQRLEEELARWVNSEEDDETYFGRRSLDGASARPRAAVDYGRPRGQSESGANSQEPRERKDSSKMLIPGRGVIAGK</sequence>
<dbReference type="AlphaFoldDB" id="A0A8H2X468"/>
<feature type="region of interest" description="Disordered" evidence="2">
    <location>
        <begin position="1"/>
        <end position="41"/>
    </location>
</feature>
<dbReference type="Proteomes" id="UP000663841">
    <property type="component" value="Unassembled WGS sequence"/>
</dbReference>
<accession>A0A8H2X468</accession>
<evidence type="ECO:0000256" key="1">
    <source>
        <dbReference type="SAM" id="Coils"/>
    </source>
</evidence>
<protein>
    <submittedName>
        <fullName evidence="3">Uncharacterized protein</fullName>
    </submittedName>
</protein>
<name>A0A8H2X468_9AGAM</name>
<gene>
    <name evidence="3" type="ORF">RDB_LOCUS34898</name>
</gene>
<feature type="compositionally biased region" description="Polar residues" evidence="2">
    <location>
        <begin position="1"/>
        <end position="10"/>
    </location>
</feature>
<dbReference type="EMBL" id="CAJMWW010000070">
    <property type="protein sequence ID" value="CAE6416743.1"/>
    <property type="molecule type" value="Genomic_DNA"/>
</dbReference>
<comment type="caution">
    <text evidence="3">The sequence shown here is derived from an EMBL/GenBank/DDBJ whole genome shotgun (WGS) entry which is preliminary data.</text>
</comment>
<proteinExistence type="predicted"/>
<reference evidence="3" key="1">
    <citation type="submission" date="2021-01" db="EMBL/GenBank/DDBJ databases">
        <authorList>
            <person name="Kaushik A."/>
        </authorList>
    </citation>
    <scope>NUCLEOTIDE SEQUENCE</scope>
    <source>
        <strain evidence="3">AG3-T5</strain>
    </source>
</reference>
<keyword evidence="1" id="KW-0175">Coiled coil</keyword>
<feature type="coiled-coil region" evidence="1">
    <location>
        <begin position="49"/>
        <end position="76"/>
    </location>
</feature>
<feature type="compositionally biased region" description="Low complexity" evidence="2">
    <location>
        <begin position="16"/>
        <end position="27"/>
    </location>
</feature>
<evidence type="ECO:0000313" key="4">
    <source>
        <dbReference type="Proteomes" id="UP000663841"/>
    </source>
</evidence>
<organism evidence="3 4">
    <name type="scientific">Rhizoctonia solani</name>
    <dbReference type="NCBI Taxonomy" id="456999"/>
    <lineage>
        <taxon>Eukaryota</taxon>
        <taxon>Fungi</taxon>
        <taxon>Dikarya</taxon>
        <taxon>Basidiomycota</taxon>
        <taxon>Agaricomycotina</taxon>
        <taxon>Agaricomycetes</taxon>
        <taxon>Cantharellales</taxon>
        <taxon>Ceratobasidiaceae</taxon>
        <taxon>Rhizoctonia</taxon>
    </lineage>
</organism>